<reference evidence="2 3" key="1">
    <citation type="journal article" date="2020" name="Genome Biol. Evol.">
        <title>Comparative genomics of Sclerotiniaceae.</title>
        <authorList>
            <person name="Valero Jimenez C.A."/>
            <person name="Steentjes M."/>
            <person name="Scholten O.E."/>
            <person name="Van Kan J.A.L."/>
        </authorList>
    </citation>
    <scope>NUCLEOTIDE SEQUENCE [LARGE SCALE GENOMIC DNA]</scope>
    <source>
        <strain evidence="2 3">B1</strain>
    </source>
</reference>
<evidence type="ECO:0000313" key="2">
    <source>
        <dbReference type="EMBL" id="KAF7931826.1"/>
    </source>
</evidence>
<evidence type="ECO:0000313" key="3">
    <source>
        <dbReference type="Proteomes" id="UP000783213"/>
    </source>
</evidence>
<dbReference type="GeneID" id="62231336"/>
<keyword evidence="1" id="KW-0732">Signal</keyword>
<evidence type="ECO:0000256" key="1">
    <source>
        <dbReference type="SAM" id="SignalP"/>
    </source>
</evidence>
<comment type="caution">
    <text evidence="2">The sequence shown here is derived from an EMBL/GenBank/DDBJ whole genome shotgun (WGS) entry which is preliminary data.</text>
</comment>
<protein>
    <submittedName>
        <fullName evidence="2">Uncharacterized protein</fullName>
    </submittedName>
</protein>
<gene>
    <name evidence="2" type="ORF">EAE98_004562</name>
</gene>
<sequence length="104" mass="11744">MRLLITLQVLSSVIAAFAAPIHVQTIDDTFVTLPPNPIIKLPAPGFAFKLYMSVYELKRDERWTYLTCFRNGVSGIKFGATNAADQFFCCRFLWLLILCSKASH</sequence>
<name>A0ABQ7IR83_9HELO</name>
<dbReference type="EMBL" id="RCSX01000008">
    <property type="protein sequence ID" value="KAF7931826.1"/>
    <property type="molecule type" value="Genomic_DNA"/>
</dbReference>
<proteinExistence type="predicted"/>
<accession>A0ABQ7IR83</accession>
<dbReference type="Proteomes" id="UP000783213">
    <property type="component" value="Unassembled WGS sequence"/>
</dbReference>
<dbReference type="RefSeq" id="XP_038811718.1">
    <property type="nucleotide sequence ID" value="XM_038952182.1"/>
</dbReference>
<keyword evidence="3" id="KW-1185">Reference proteome</keyword>
<feature type="chain" id="PRO_5045635188" evidence="1">
    <location>
        <begin position="19"/>
        <end position="104"/>
    </location>
</feature>
<organism evidence="2 3">
    <name type="scientific">Botrytis deweyae</name>
    <dbReference type="NCBI Taxonomy" id="2478750"/>
    <lineage>
        <taxon>Eukaryota</taxon>
        <taxon>Fungi</taxon>
        <taxon>Dikarya</taxon>
        <taxon>Ascomycota</taxon>
        <taxon>Pezizomycotina</taxon>
        <taxon>Leotiomycetes</taxon>
        <taxon>Helotiales</taxon>
        <taxon>Sclerotiniaceae</taxon>
        <taxon>Botrytis</taxon>
    </lineage>
</organism>
<feature type="signal peptide" evidence="1">
    <location>
        <begin position="1"/>
        <end position="18"/>
    </location>
</feature>